<accession>A0A0J6RYK3</accession>
<keyword evidence="2" id="KW-1185">Reference proteome</keyword>
<dbReference type="Proteomes" id="UP000035955">
    <property type="component" value="Unassembled WGS sequence"/>
</dbReference>
<evidence type="ECO:0000313" key="1">
    <source>
        <dbReference type="EMBL" id="KMO27905.1"/>
    </source>
</evidence>
<dbReference type="EMBL" id="LABY01000333">
    <property type="protein sequence ID" value="KMO27905.1"/>
    <property type="molecule type" value="Genomic_DNA"/>
</dbReference>
<sequence>MGAFESVSEEEFQAIIDAAPTTGTFRRRYAALTPRTDGEDFQVHHGDLDLDGNFVAPAYCTLIVGNLTVSGFVDLANPYDKGFDEGGLFVVLGDVECRVWAGEGGKCAFVDGDLVARDLLLNAYEDSSLIVTGALGTHFFYGIDIWAEVGTGAVMEYGHGYALLHRQGQNPLQIDPRHDAEASMALIAGEDVDELSADALMDRVRSGEAVFR</sequence>
<dbReference type="RefSeq" id="WP_048448372.1">
    <property type="nucleotide sequence ID" value="NZ_LABY01000333.1"/>
</dbReference>
<dbReference type="AlphaFoldDB" id="A0A0J6RYK3"/>
<evidence type="ECO:0000313" key="2">
    <source>
        <dbReference type="Proteomes" id="UP000035955"/>
    </source>
</evidence>
<comment type="caution">
    <text evidence="1">The sequence shown here is derived from an EMBL/GenBank/DDBJ whole genome shotgun (WGS) entry which is preliminary data.</text>
</comment>
<organism evidence="1 2">
    <name type="scientific">Methylobacterium variabile</name>
    <dbReference type="NCBI Taxonomy" id="298794"/>
    <lineage>
        <taxon>Bacteria</taxon>
        <taxon>Pseudomonadati</taxon>
        <taxon>Pseudomonadota</taxon>
        <taxon>Alphaproteobacteria</taxon>
        <taxon>Hyphomicrobiales</taxon>
        <taxon>Methylobacteriaceae</taxon>
        <taxon>Methylobacterium</taxon>
    </lineage>
</organism>
<protein>
    <submittedName>
        <fullName evidence="1">Uncharacterized protein</fullName>
    </submittedName>
</protein>
<name>A0A0J6RYK3_9HYPH</name>
<gene>
    <name evidence="1" type="ORF">VQ02_32390</name>
</gene>
<dbReference type="OrthoDB" id="8452716at2"/>
<reference evidence="1 2" key="1">
    <citation type="submission" date="2015-03" db="EMBL/GenBank/DDBJ databases">
        <title>Genome sequencing of Methylobacterium variabile DSM 16961.</title>
        <authorList>
            <person name="Chaudhry V."/>
            <person name="Patil P.B."/>
        </authorList>
    </citation>
    <scope>NUCLEOTIDE SEQUENCE [LARGE SCALE GENOMIC DNA]</scope>
    <source>
        <strain evidence="1 2">DSM 16961</strain>
    </source>
</reference>
<dbReference type="PATRIC" id="fig|298794.3.peg.5023"/>
<proteinExistence type="predicted"/>